<dbReference type="InterPro" id="IPR015943">
    <property type="entry name" value="WD40/YVTN_repeat-like_dom_sf"/>
</dbReference>
<protein>
    <submittedName>
        <fullName evidence="2">Uncharacterized protein</fullName>
    </submittedName>
</protein>
<name>I3CBM9_9GAMM</name>
<dbReference type="OrthoDB" id="504981at2"/>
<evidence type="ECO:0000313" key="2">
    <source>
        <dbReference type="EMBL" id="EIJ41022.1"/>
    </source>
</evidence>
<evidence type="ECO:0000313" key="3">
    <source>
        <dbReference type="Proteomes" id="UP000005744"/>
    </source>
</evidence>
<reference evidence="2 3" key="1">
    <citation type="submission" date="2011-11" db="EMBL/GenBank/DDBJ databases">
        <title>Improved High-Quality Draft sequence of Beggiatoa alba B18lD.</title>
        <authorList>
            <consortium name="US DOE Joint Genome Institute"/>
            <person name="Lucas S."/>
            <person name="Han J."/>
            <person name="Lapidus A."/>
            <person name="Cheng J.-F."/>
            <person name="Goodwin L."/>
            <person name="Pitluck S."/>
            <person name="Peters L."/>
            <person name="Mikhailova N."/>
            <person name="Held B."/>
            <person name="Detter J.C."/>
            <person name="Han C."/>
            <person name="Tapia R."/>
            <person name="Land M."/>
            <person name="Hauser L."/>
            <person name="Kyrpides N."/>
            <person name="Ivanova N."/>
            <person name="Pagani I."/>
            <person name="Samuel K."/>
            <person name="Teske A."/>
            <person name="Mueller J."/>
            <person name="Woyke T."/>
        </authorList>
    </citation>
    <scope>NUCLEOTIDE SEQUENCE [LARGE SCALE GENOMIC DNA]</scope>
    <source>
        <strain evidence="2 3">B18LD</strain>
    </source>
</reference>
<dbReference type="Proteomes" id="UP000005744">
    <property type="component" value="Unassembled WGS sequence"/>
</dbReference>
<keyword evidence="1" id="KW-0732">Signal</keyword>
<dbReference type="Gene3D" id="2.130.10.10">
    <property type="entry name" value="YVTN repeat-like/Quinoprotein amine dehydrogenase"/>
    <property type="match status" value="1"/>
</dbReference>
<organism evidence="2 3">
    <name type="scientific">Beggiatoa alba B18LD</name>
    <dbReference type="NCBI Taxonomy" id="395493"/>
    <lineage>
        <taxon>Bacteria</taxon>
        <taxon>Pseudomonadati</taxon>
        <taxon>Pseudomonadota</taxon>
        <taxon>Gammaproteobacteria</taxon>
        <taxon>Thiotrichales</taxon>
        <taxon>Thiotrichaceae</taxon>
        <taxon>Beggiatoa</taxon>
    </lineage>
</organism>
<dbReference type="STRING" id="395493.BegalDRAFT_0098"/>
<feature type="signal peptide" evidence="1">
    <location>
        <begin position="1"/>
        <end position="24"/>
    </location>
</feature>
<gene>
    <name evidence="2" type="ORF">BegalDRAFT_0098</name>
</gene>
<sequence>MFIRQSMRLLGFLWAFVFLSGCQAEQSAQTEQPFYPISVAYWAAQDVFLVGSYADASIQFVEANGTKHRQFQPAYSDGRQHALRLSVDNTRQRLWVLDQDNVSLYALNNQQLLQKIALPSQAQCQPPLTALVLDNTGAAYLSGVNCTQIYRVDPNSMQVLAWGNVPKPLNALILNKSAQYLFGIAHDGSLWRIALANPQNVMTVQLNSPLPKEQTTVLNSNWLIWNLVSVQAMSWQAGSVLYLLHGTMPQLVKVELTLDEHYANVKPLAHTGFDSLMAGVYQNGFAYTPQADTHVAWYRDNPPFSPVWVRRVATN</sequence>
<accession>I3CBM9</accession>
<feature type="chain" id="PRO_5003668602" evidence="1">
    <location>
        <begin position="25"/>
        <end position="315"/>
    </location>
</feature>
<dbReference type="EMBL" id="JH600070">
    <property type="protein sequence ID" value="EIJ41022.1"/>
    <property type="molecule type" value="Genomic_DNA"/>
</dbReference>
<dbReference type="AlphaFoldDB" id="I3CBM9"/>
<keyword evidence="3" id="KW-1185">Reference proteome</keyword>
<dbReference type="HOGENOM" id="CLU_881838_0_0_6"/>
<proteinExistence type="predicted"/>
<dbReference type="RefSeq" id="WP_002682579.1">
    <property type="nucleotide sequence ID" value="NZ_JH600070.1"/>
</dbReference>
<dbReference type="SUPFAM" id="SSF63825">
    <property type="entry name" value="YWTD domain"/>
    <property type="match status" value="1"/>
</dbReference>
<evidence type="ECO:0000256" key="1">
    <source>
        <dbReference type="SAM" id="SignalP"/>
    </source>
</evidence>
<dbReference type="PROSITE" id="PS51257">
    <property type="entry name" value="PROKAR_LIPOPROTEIN"/>
    <property type="match status" value="1"/>
</dbReference>